<evidence type="ECO:0000256" key="6">
    <source>
        <dbReference type="SAM" id="MobiDB-lite"/>
    </source>
</evidence>
<keyword evidence="2 5" id="KW-0812">Transmembrane</keyword>
<keyword evidence="3 7" id="KW-1133">Transmembrane helix</keyword>
<evidence type="ECO:0000256" key="7">
    <source>
        <dbReference type="SAM" id="Phobius"/>
    </source>
</evidence>
<keyword evidence="4 7" id="KW-0472">Membrane</keyword>
<dbReference type="GO" id="GO:0016020">
    <property type="term" value="C:membrane"/>
    <property type="evidence" value="ECO:0007669"/>
    <property type="project" value="UniProtKB-SubCell"/>
</dbReference>
<dbReference type="Pfam" id="PF00001">
    <property type="entry name" value="7tm_1"/>
    <property type="match status" value="1"/>
</dbReference>
<feature type="transmembrane region" description="Helical" evidence="7">
    <location>
        <begin position="175"/>
        <end position="197"/>
    </location>
</feature>
<dbReference type="PROSITE" id="PS50262">
    <property type="entry name" value="G_PROTEIN_RECEP_F1_2"/>
    <property type="match status" value="1"/>
</dbReference>
<dbReference type="PANTHER" id="PTHR45698">
    <property type="entry name" value="TRACE AMINE-ASSOCIATED RECEPTOR 19N-RELATED"/>
    <property type="match status" value="1"/>
</dbReference>
<evidence type="ECO:0000256" key="4">
    <source>
        <dbReference type="ARBA" id="ARBA00023136"/>
    </source>
</evidence>
<keyword evidence="5" id="KW-0675">Receptor</keyword>
<dbReference type="EnsemblMetazoa" id="XM_038198522.1">
    <property type="protein sequence ID" value="XP_038054450.1"/>
    <property type="gene ID" value="LOC119726715"/>
</dbReference>
<feature type="transmembrane region" description="Helical" evidence="7">
    <location>
        <begin position="27"/>
        <end position="50"/>
    </location>
</feature>
<dbReference type="AlphaFoldDB" id="A0A913ZTD0"/>
<evidence type="ECO:0000256" key="1">
    <source>
        <dbReference type="ARBA" id="ARBA00004370"/>
    </source>
</evidence>
<dbReference type="GeneID" id="119726715"/>
<protein>
    <recommendedName>
        <fullName evidence="8">G-protein coupled receptors family 1 profile domain-containing protein</fullName>
    </recommendedName>
</protein>
<evidence type="ECO:0000313" key="9">
    <source>
        <dbReference type="EnsemblMetazoa" id="XP_038054450.1"/>
    </source>
</evidence>
<name>A0A913ZTD0_PATMI</name>
<keyword evidence="5" id="KW-0297">G-protein coupled receptor</keyword>
<dbReference type="OMA" id="PLLCINT"/>
<dbReference type="GO" id="GO:0004930">
    <property type="term" value="F:G protein-coupled receptor activity"/>
    <property type="evidence" value="ECO:0007669"/>
    <property type="project" value="UniProtKB-KW"/>
</dbReference>
<evidence type="ECO:0000259" key="8">
    <source>
        <dbReference type="PROSITE" id="PS50262"/>
    </source>
</evidence>
<dbReference type="Proteomes" id="UP000887568">
    <property type="component" value="Unplaced"/>
</dbReference>
<dbReference type="InterPro" id="IPR017452">
    <property type="entry name" value="GPCR_Rhodpsn_7TM"/>
</dbReference>
<accession>A0A913ZTD0</accession>
<dbReference type="SUPFAM" id="SSF81321">
    <property type="entry name" value="Family A G protein-coupled receptor-like"/>
    <property type="match status" value="1"/>
</dbReference>
<evidence type="ECO:0000256" key="5">
    <source>
        <dbReference type="RuleBase" id="RU000688"/>
    </source>
</evidence>
<feature type="domain" description="G-protein coupled receptors family 1 profile" evidence="8">
    <location>
        <begin position="39"/>
        <end position="302"/>
    </location>
</feature>
<dbReference type="PANTHER" id="PTHR45698:SF1">
    <property type="entry name" value="TRACE AMINE-ASSOCIATED RECEPTOR 13C-LIKE"/>
    <property type="match status" value="1"/>
</dbReference>
<dbReference type="RefSeq" id="XP_038054450.1">
    <property type="nucleotide sequence ID" value="XM_038198522.1"/>
</dbReference>
<dbReference type="OrthoDB" id="10011551at2759"/>
<feature type="transmembrane region" description="Helical" evidence="7">
    <location>
        <begin position="95"/>
        <end position="114"/>
    </location>
</feature>
<comment type="subcellular location">
    <subcellularLocation>
        <location evidence="1">Membrane</location>
    </subcellularLocation>
</comment>
<feature type="transmembrane region" description="Helical" evidence="7">
    <location>
        <begin position="135"/>
        <end position="155"/>
    </location>
</feature>
<feature type="transmembrane region" description="Helical" evidence="7">
    <location>
        <begin position="62"/>
        <end position="83"/>
    </location>
</feature>
<dbReference type="PROSITE" id="PS00237">
    <property type="entry name" value="G_PROTEIN_RECEP_F1_1"/>
    <property type="match status" value="1"/>
</dbReference>
<feature type="transmembrane region" description="Helical" evidence="7">
    <location>
        <begin position="241"/>
        <end position="261"/>
    </location>
</feature>
<evidence type="ECO:0000313" key="10">
    <source>
        <dbReference type="Proteomes" id="UP000887568"/>
    </source>
</evidence>
<reference evidence="9" key="1">
    <citation type="submission" date="2022-11" db="UniProtKB">
        <authorList>
            <consortium name="EnsemblMetazoa"/>
        </authorList>
    </citation>
    <scope>IDENTIFICATION</scope>
</reference>
<comment type="similarity">
    <text evidence="5">Belongs to the G-protein coupled receptor 1 family.</text>
</comment>
<dbReference type="Gene3D" id="1.20.1070.10">
    <property type="entry name" value="Rhodopsin 7-helix transmembrane proteins"/>
    <property type="match status" value="1"/>
</dbReference>
<organism evidence="9 10">
    <name type="scientific">Patiria miniata</name>
    <name type="common">Bat star</name>
    <name type="synonym">Asterina miniata</name>
    <dbReference type="NCBI Taxonomy" id="46514"/>
    <lineage>
        <taxon>Eukaryota</taxon>
        <taxon>Metazoa</taxon>
        <taxon>Echinodermata</taxon>
        <taxon>Eleutherozoa</taxon>
        <taxon>Asterozoa</taxon>
        <taxon>Asteroidea</taxon>
        <taxon>Valvatacea</taxon>
        <taxon>Valvatida</taxon>
        <taxon>Asterinidae</taxon>
        <taxon>Patiria</taxon>
    </lineage>
</organism>
<evidence type="ECO:0000256" key="2">
    <source>
        <dbReference type="ARBA" id="ARBA00022692"/>
    </source>
</evidence>
<proteinExistence type="inferred from homology"/>
<keyword evidence="5" id="KW-0807">Transducer</keyword>
<sequence>MESSAGNGTDLMENSGVAETGFDSSQIIGATAGLAGILGNGLVCFVMLRYRSAFSSITNKLMLHQSIVDFSLSTVMLITRLYTPWGQFYCRVPRGWLYWGLANVSTFSLMLICCDRYVAVCYAVKYRKWFSAKRVKIGLLFVWLLPVLWQSYLVLVHLPDGASCVAIWPNDTARLSFGVATFCWEYVLPLALIVVTYSQTILALRKRLRVKAEQAATEPSASHSRNAGNKARKDPLQTAKVRLTITFLVVAIFFVICWGPTEITWLLFNFGILPGSYYASLWHLGLETPLLCINTCVNPFIYCITYTQFRRHLCKAFCGGCKSNKVKDTSVEVLTENTSDPLQSTRGKGPSTATEVNT</sequence>
<dbReference type="CDD" id="cd00637">
    <property type="entry name" value="7tm_classA_rhodopsin-like"/>
    <property type="match status" value="1"/>
</dbReference>
<feature type="transmembrane region" description="Helical" evidence="7">
    <location>
        <begin position="281"/>
        <end position="305"/>
    </location>
</feature>
<keyword evidence="10" id="KW-1185">Reference proteome</keyword>
<evidence type="ECO:0000256" key="3">
    <source>
        <dbReference type="ARBA" id="ARBA00022989"/>
    </source>
</evidence>
<feature type="region of interest" description="Disordered" evidence="6">
    <location>
        <begin position="337"/>
        <end position="358"/>
    </location>
</feature>
<dbReference type="PRINTS" id="PR00237">
    <property type="entry name" value="GPCRRHODOPSN"/>
</dbReference>
<dbReference type="InterPro" id="IPR000276">
    <property type="entry name" value="GPCR_Rhodpsn"/>
</dbReference>